<dbReference type="AlphaFoldDB" id="A0AAN9MIG4"/>
<dbReference type="Proteomes" id="UP001374584">
    <property type="component" value="Unassembled WGS sequence"/>
</dbReference>
<evidence type="ECO:0000313" key="2">
    <source>
        <dbReference type="EMBL" id="KAK7352648.1"/>
    </source>
</evidence>
<evidence type="ECO:0000259" key="1">
    <source>
        <dbReference type="Pfam" id="PF10551"/>
    </source>
</evidence>
<reference evidence="2 3" key="1">
    <citation type="submission" date="2024-01" db="EMBL/GenBank/DDBJ databases">
        <title>The genomes of 5 underutilized Papilionoideae crops provide insights into root nodulation and disease resistanc.</title>
        <authorList>
            <person name="Jiang F."/>
        </authorList>
    </citation>
    <scope>NUCLEOTIDE SEQUENCE [LARGE SCALE GENOMIC DNA]</scope>
    <source>
        <strain evidence="2">JINMINGXINNONG_FW02</strain>
        <tissue evidence="2">Leaves</tissue>
    </source>
</reference>
<dbReference type="EMBL" id="JAYMYR010000007">
    <property type="protein sequence ID" value="KAK7352648.1"/>
    <property type="molecule type" value="Genomic_DNA"/>
</dbReference>
<dbReference type="PANTHER" id="PTHR31973">
    <property type="entry name" value="POLYPROTEIN, PUTATIVE-RELATED"/>
    <property type="match status" value="1"/>
</dbReference>
<comment type="caution">
    <text evidence="2">The sequence shown here is derived from an EMBL/GenBank/DDBJ whole genome shotgun (WGS) entry which is preliminary data.</text>
</comment>
<dbReference type="Pfam" id="PF10551">
    <property type="entry name" value="MULE"/>
    <property type="match status" value="1"/>
</dbReference>
<evidence type="ECO:0000313" key="3">
    <source>
        <dbReference type="Proteomes" id="UP001374584"/>
    </source>
</evidence>
<keyword evidence="3" id="KW-1185">Reference proteome</keyword>
<accession>A0AAN9MIG4</accession>
<protein>
    <recommendedName>
        <fullName evidence="1">MULE transposase domain-containing protein</fullName>
    </recommendedName>
</protein>
<proteinExistence type="predicted"/>
<name>A0AAN9MIG4_PHACN</name>
<feature type="domain" description="MULE transposase" evidence="1">
    <location>
        <begin position="69"/>
        <end position="165"/>
    </location>
</feature>
<dbReference type="PANTHER" id="PTHR31973:SF187">
    <property type="entry name" value="MUTATOR TRANSPOSASE MUDRA PROTEIN"/>
    <property type="match status" value="1"/>
</dbReference>
<gene>
    <name evidence="2" type="ORF">VNO80_18072</name>
</gene>
<organism evidence="2 3">
    <name type="scientific">Phaseolus coccineus</name>
    <name type="common">Scarlet runner bean</name>
    <name type="synonym">Phaseolus multiflorus</name>
    <dbReference type="NCBI Taxonomy" id="3886"/>
    <lineage>
        <taxon>Eukaryota</taxon>
        <taxon>Viridiplantae</taxon>
        <taxon>Streptophyta</taxon>
        <taxon>Embryophyta</taxon>
        <taxon>Tracheophyta</taxon>
        <taxon>Spermatophyta</taxon>
        <taxon>Magnoliopsida</taxon>
        <taxon>eudicotyledons</taxon>
        <taxon>Gunneridae</taxon>
        <taxon>Pentapetalae</taxon>
        <taxon>rosids</taxon>
        <taxon>fabids</taxon>
        <taxon>Fabales</taxon>
        <taxon>Fabaceae</taxon>
        <taxon>Papilionoideae</taxon>
        <taxon>50 kb inversion clade</taxon>
        <taxon>NPAAA clade</taxon>
        <taxon>indigoferoid/millettioid clade</taxon>
        <taxon>Phaseoleae</taxon>
        <taxon>Phaseolus</taxon>
    </lineage>
</organism>
<dbReference type="InterPro" id="IPR018289">
    <property type="entry name" value="MULE_transposase_dom"/>
</dbReference>
<sequence length="222" mass="25502">MAMALKNIQGSFQEQYKRIYDYAHELMRANPESTVKVKVEDMNGFKVFNRFYVCLKACKDSFISCRPIIALDGCFLKGFYGGELLTAIGRDPNDQMLPLAYAVVEVECKDSWTWFLQLLIQDVGGVHVCEGITFMSDQQKGLLPAIQELIPGAVQRFCVRHLYSNFRKKYPGKKLKSLMWRATGSTYPQAWEREMRAIKEVNDDTFKHLIALPPKQAFILLI</sequence>